<dbReference type="AlphaFoldDB" id="A0A0P8WWX9"/>
<organism evidence="4 5">
    <name type="scientific">Oxobacter pfennigii</name>
    <dbReference type="NCBI Taxonomy" id="36849"/>
    <lineage>
        <taxon>Bacteria</taxon>
        <taxon>Bacillati</taxon>
        <taxon>Bacillota</taxon>
        <taxon>Clostridia</taxon>
        <taxon>Eubacteriales</taxon>
        <taxon>Clostridiaceae</taxon>
        <taxon>Oxobacter</taxon>
    </lineage>
</organism>
<dbReference type="PATRIC" id="fig|36849.3.peg.3744"/>
<dbReference type="Pfam" id="PF00575">
    <property type="entry name" value="S1"/>
    <property type="match status" value="1"/>
</dbReference>
<comment type="caution">
    <text evidence="4">The sequence shown here is derived from an EMBL/GenBank/DDBJ whole genome shotgun (WGS) entry which is preliminary data.</text>
</comment>
<feature type="domain" description="S1 motif" evidence="3">
    <location>
        <begin position="6"/>
        <end position="74"/>
    </location>
</feature>
<dbReference type="PROSITE" id="PS50126">
    <property type="entry name" value="S1"/>
    <property type="match status" value="1"/>
</dbReference>
<evidence type="ECO:0000313" key="4">
    <source>
        <dbReference type="EMBL" id="KPU42774.1"/>
    </source>
</evidence>
<dbReference type="InterPro" id="IPR012340">
    <property type="entry name" value="NA-bd_OB-fold"/>
</dbReference>
<evidence type="ECO:0000259" key="3">
    <source>
        <dbReference type="PROSITE" id="PS50126"/>
    </source>
</evidence>
<dbReference type="SUPFAM" id="SSF50249">
    <property type="entry name" value="Nucleic acid-binding proteins"/>
    <property type="match status" value="1"/>
</dbReference>
<evidence type="ECO:0000313" key="5">
    <source>
        <dbReference type="Proteomes" id="UP000050326"/>
    </source>
</evidence>
<dbReference type="Gene3D" id="2.40.50.140">
    <property type="entry name" value="Nucleic acid-binding proteins"/>
    <property type="match status" value="1"/>
</dbReference>
<dbReference type="InterPro" id="IPR003029">
    <property type="entry name" value="S1_domain"/>
</dbReference>
<evidence type="ECO:0000256" key="1">
    <source>
        <dbReference type="ARBA" id="ARBA00025604"/>
    </source>
</evidence>
<dbReference type="GO" id="GO:0003735">
    <property type="term" value="F:structural constituent of ribosome"/>
    <property type="evidence" value="ECO:0007669"/>
    <property type="project" value="TreeGrafter"/>
</dbReference>
<keyword evidence="5" id="KW-1185">Reference proteome</keyword>
<dbReference type="EMBL" id="LKET01000051">
    <property type="protein sequence ID" value="KPU42774.1"/>
    <property type="molecule type" value="Genomic_DNA"/>
</dbReference>
<accession>A0A0P8WWX9</accession>
<dbReference type="GO" id="GO:0003729">
    <property type="term" value="F:mRNA binding"/>
    <property type="evidence" value="ECO:0007669"/>
    <property type="project" value="TreeGrafter"/>
</dbReference>
<dbReference type="GO" id="GO:0006412">
    <property type="term" value="P:translation"/>
    <property type="evidence" value="ECO:0007669"/>
    <property type="project" value="TreeGrafter"/>
</dbReference>
<feature type="compositionally biased region" description="Basic and acidic residues" evidence="2">
    <location>
        <begin position="119"/>
        <end position="130"/>
    </location>
</feature>
<proteinExistence type="predicted"/>
<dbReference type="Proteomes" id="UP000050326">
    <property type="component" value="Unassembled WGS sequence"/>
</dbReference>
<dbReference type="PANTHER" id="PTHR10724">
    <property type="entry name" value="30S RIBOSOMAL PROTEIN S1"/>
    <property type="match status" value="1"/>
</dbReference>
<dbReference type="OrthoDB" id="9810507at2"/>
<protein>
    <submittedName>
        <fullName evidence="4">General stress protein 13</fullName>
    </submittedName>
</protein>
<sequence>MTLKVGSIVEGTVVNITNFGAFIELIGGKTGLVHISEVSNTFVKDIRNFLKERDKVKVKVISVEDDGKVSLSIKQAQDKNDKKSLRPIEIDWDKERSKSIPLSFEDRLSKFMKDSEERFQDIKKNQDAKRGGGYSRRGSSY</sequence>
<dbReference type="InterPro" id="IPR050437">
    <property type="entry name" value="Ribos_protein_bS1-like"/>
</dbReference>
<gene>
    <name evidence="4" type="primary">yugI</name>
    <name evidence="4" type="ORF">OXPF_35370</name>
</gene>
<comment type="function">
    <text evidence="1">Binds mRNA; thus facilitating recognition of the initiation point. It is needed to translate mRNA with a short Shine-Dalgarno (SD) purine-rich sequence.</text>
</comment>
<feature type="region of interest" description="Disordered" evidence="2">
    <location>
        <begin position="119"/>
        <end position="141"/>
    </location>
</feature>
<name>A0A0P8WWX9_9CLOT</name>
<evidence type="ECO:0000256" key="2">
    <source>
        <dbReference type="SAM" id="MobiDB-lite"/>
    </source>
</evidence>
<dbReference type="FunFam" id="2.40.50.140:FF:000103">
    <property type="entry name" value="protein RRP5 homolog"/>
    <property type="match status" value="1"/>
</dbReference>
<dbReference type="STRING" id="36849.OXPF_35370"/>
<dbReference type="NCBIfam" id="NF004473">
    <property type="entry name" value="PRK05807.1"/>
    <property type="match status" value="1"/>
</dbReference>
<reference evidence="4 5" key="1">
    <citation type="submission" date="2015-09" db="EMBL/GenBank/DDBJ databases">
        <title>Genome sequence of Oxobacter pfennigii DSM 3222.</title>
        <authorList>
            <person name="Poehlein A."/>
            <person name="Bengelsdorf F.R."/>
            <person name="Schiel-Bengelsdorf B."/>
            <person name="Duerre P."/>
            <person name="Daniel R."/>
        </authorList>
    </citation>
    <scope>NUCLEOTIDE SEQUENCE [LARGE SCALE GENOMIC DNA]</scope>
    <source>
        <strain evidence="4 5">DSM 3222</strain>
    </source>
</reference>
<dbReference type="SMART" id="SM00316">
    <property type="entry name" value="S1"/>
    <property type="match status" value="1"/>
</dbReference>
<dbReference type="RefSeq" id="WP_054876522.1">
    <property type="nucleotide sequence ID" value="NZ_LKET01000051.1"/>
</dbReference>